<sequence>MKNLNSFVKLALLGLIIRLLTAFFTHPWDIQTFYNFFVDLARNISPYDTMMYLSSFARAYVGPGWDYNFEYYAYPPLPILIYYLPAKLFGLLHPNIDYSFVVSHAAPVLKVPWDFNFFFKIPLIISDIAIAWLLSKRLDLYRAKSFLLNPYVILISASWMFDSLMTLFLLLSMLAIEKNKLNWGSFFLGLGAMTKFVPWFVFPAILIYLIKKETSLRSFLAFIAVFVATNLVFILPFFDGFLFVLDFHASRVGSGLTPQLLVQQLPYYLSNNYINFDTLLPIYHFVIPNVSLMIFIIGMLFIYYLIAKRSFSLNQTVLVSLLGYLIFNKIVNEQYIFVMLPFLLIDLKEHPGKIKNLLYTLLWVLPLCFAIVNVPITGFALPMLRSFNLDTSSVLLYSDWVSGASIRLWYLRLVALTFTAVTLCYTWYTVKKANNETS</sequence>
<feature type="transmembrane region" description="Helical" evidence="1">
    <location>
        <begin position="146"/>
        <end position="174"/>
    </location>
</feature>
<feature type="transmembrane region" description="Helical" evidence="1">
    <location>
        <begin position="219"/>
        <end position="238"/>
    </location>
</feature>
<dbReference type="Proteomes" id="UP000177821">
    <property type="component" value="Unassembled WGS sequence"/>
</dbReference>
<feature type="transmembrane region" description="Helical" evidence="1">
    <location>
        <begin position="117"/>
        <end position="134"/>
    </location>
</feature>
<evidence type="ECO:0000313" key="3">
    <source>
        <dbReference type="Proteomes" id="UP000177821"/>
    </source>
</evidence>
<evidence type="ECO:0000256" key="1">
    <source>
        <dbReference type="SAM" id="Phobius"/>
    </source>
</evidence>
<organism evidence="2 3">
    <name type="scientific">Candidatus Woykebacteria bacterium RIFCSPHIGHO2_02_FULL_43_16b</name>
    <dbReference type="NCBI Taxonomy" id="1802601"/>
    <lineage>
        <taxon>Bacteria</taxon>
        <taxon>Candidatus Woykeibacteriota</taxon>
    </lineage>
</organism>
<proteinExistence type="predicted"/>
<protein>
    <recommendedName>
        <fullName evidence="4">DUF2029 domain-containing protein</fullName>
    </recommendedName>
</protein>
<dbReference type="EMBL" id="MHCX01000020">
    <property type="protein sequence ID" value="OGY29611.1"/>
    <property type="molecule type" value="Genomic_DNA"/>
</dbReference>
<keyword evidence="1" id="KW-0812">Transmembrane</keyword>
<evidence type="ECO:0000313" key="2">
    <source>
        <dbReference type="EMBL" id="OGY29611.1"/>
    </source>
</evidence>
<name>A0A1G1WPS1_9BACT</name>
<feature type="transmembrane region" description="Helical" evidence="1">
    <location>
        <begin position="282"/>
        <end position="306"/>
    </location>
</feature>
<feature type="transmembrane region" description="Helical" evidence="1">
    <location>
        <begin position="7"/>
        <end position="28"/>
    </location>
</feature>
<reference evidence="2 3" key="1">
    <citation type="journal article" date="2016" name="Nat. Commun.">
        <title>Thousands of microbial genomes shed light on interconnected biogeochemical processes in an aquifer system.</title>
        <authorList>
            <person name="Anantharaman K."/>
            <person name="Brown C.T."/>
            <person name="Hug L.A."/>
            <person name="Sharon I."/>
            <person name="Castelle C.J."/>
            <person name="Probst A.J."/>
            <person name="Thomas B.C."/>
            <person name="Singh A."/>
            <person name="Wilkins M.J."/>
            <person name="Karaoz U."/>
            <person name="Brodie E.L."/>
            <person name="Williams K.H."/>
            <person name="Hubbard S.S."/>
            <person name="Banfield J.F."/>
        </authorList>
    </citation>
    <scope>NUCLEOTIDE SEQUENCE [LARGE SCALE GENOMIC DNA]</scope>
</reference>
<evidence type="ECO:0008006" key="4">
    <source>
        <dbReference type="Google" id="ProtNLM"/>
    </source>
</evidence>
<dbReference type="AlphaFoldDB" id="A0A1G1WPS1"/>
<feature type="transmembrane region" description="Helical" evidence="1">
    <location>
        <begin position="357"/>
        <end position="381"/>
    </location>
</feature>
<keyword evidence="1" id="KW-0472">Membrane</keyword>
<feature type="transmembrane region" description="Helical" evidence="1">
    <location>
        <begin position="409"/>
        <end position="428"/>
    </location>
</feature>
<gene>
    <name evidence="2" type="ORF">A3J50_00150</name>
</gene>
<feature type="transmembrane region" description="Helical" evidence="1">
    <location>
        <begin position="318"/>
        <end position="345"/>
    </location>
</feature>
<feature type="transmembrane region" description="Helical" evidence="1">
    <location>
        <begin position="186"/>
        <end position="210"/>
    </location>
</feature>
<keyword evidence="1" id="KW-1133">Transmembrane helix</keyword>
<comment type="caution">
    <text evidence="2">The sequence shown here is derived from an EMBL/GenBank/DDBJ whole genome shotgun (WGS) entry which is preliminary data.</text>
</comment>
<accession>A0A1G1WPS1</accession>